<protein>
    <submittedName>
        <fullName evidence="2">DUF3159 domain-containing protein</fullName>
    </submittedName>
</protein>
<keyword evidence="3" id="KW-1185">Reference proteome</keyword>
<feature type="transmembrane region" description="Helical" evidence="1">
    <location>
        <begin position="36"/>
        <end position="53"/>
    </location>
</feature>
<keyword evidence="1" id="KW-0812">Transmembrane</keyword>
<dbReference type="Proteomes" id="UP001525379">
    <property type="component" value="Unassembled WGS sequence"/>
</dbReference>
<keyword evidence="1" id="KW-1133">Transmembrane helix</keyword>
<feature type="transmembrane region" description="Helical" evidence="1">
    <location>
        <begin position="12"/>
        <end position="30"/>
    </location>
</feature>
<keyword evidence="1" id="KW-0472">Membrane</keyword>
<sequence length="209" mass="21942">MTARSLAESVGGVRGIVESMVPGMLFLAVYAFTNELMSALIGPVAFGVVSLLVRLVRREPVMPALAGLLALALSAFLALRSGNDADYFLLGFVMNAGWIVAFTVSLLVNWPLVGVGAGLLSGTGSAWRAHRPCLIAMRWLTLAWIAVSALRLAVQLPLYLAGNVTGLGTAKLLMGTPMQAVLLVGTFLVAKGVLEKSGILHPNARDIST</sequence>
<reference evidence="2 3" key="1">
    <citation type="submission" date="2022-04" db="EMBL/GenBank/DDBJ databases">
        <title>Human microbiome associated bacterial genomes.</title>
        <authorList>
            <person name="Sandstrom S."/>
            <person name="Salamzade R."/>
            <person name="Kalan L.R."/>
        </authorList>
    </citation>
    <scope>NUCLEOTIDE SEQUENCE [LARGE SCALE GENOMIC DNA]</scope>
    <source>
        <strain evidence="3">p3-SID1799</strain>
    </source>
</reference>
<organism evidence="2 3">
    <name type="scientific">Pseudoclavibacter albus</name>
    <dbReference type="NCBI Taxonomy" id="272241"/>
    <lineage>
        <taxon>Bacteria</taxon>
        <taxon>Bacillati</taxon>
        <taxon>Actinomycetota</taxon>
        <taxon>Actinomycetes</taxon>
        <taxon>Micrococcales</taxon>
        <taxon>Microbacteriaceae</taxon>
        <taxon>Pseudoclavibacter</taxon>
    </lineage>
</organism>
<accession>A0ABT2HYA8</accession>
<feature type="transmembrane region" description="Helical" evidence="1">
    <location>
        <begin position="139"/>
        <end position="160"/>
    </location>
</feature>
<dbReference type="InterPro" id="IPR016566">
    <property type="entry name" value="UCP010219"/>
</dbReference>
<proteinExistence type="predicted"/>
<dbReference type="PIRSF" id="PIRSF010219">
    <property type="entry name" value="UCP010219"/>
    <property type="match status" value="1"/>
</dbReference>
<name>A0ABT2HYA8_9MICO</name>
<evidence type="ECO:0000313" key="2">
    <source>
        <dbReference type="EMBL" id="MCT2043302.1"/>
    </source>
</evidence>
<dbReference type="Pfam" id="PF11361">
    <property type="entry name" value="DUF3159"/>
    <property type="match status" value="1"/>
</dbReference>
<gene>
    <name evidence="2" type="ORF">M3D15_08165</name>
</gene>
<dbReference type="EMBL" id="JALXSQ010000035">
    <property type="protein sequence ID" value="MCT2043302.1"/>
    <property type="molecule type" value="Genomic_DNA"/>
</dbReference>
<evidence type="ECO:0000313" key="3">
    <source>
        <dbReference type="Proteomes" id="UP001525379"/>
    </source>
</evidence>
<comment type="caution">
    <text evidence="2">The sequence shown here is derived from an EMBL/GenBank/DDBJ whole genome shotgun (WGS) entry which is preliminary data.</text>
</comment>
<feature type="transmembrane region" description="Helical" evidence="1">
    <location>
        <begin position="99"/>
        <end position="127"/>
    </location>
</feature>
<feature type="transmembrane region" description="Helical" evidence="1">
    <location>
        <begin position="172"/>
        <end position="190"/>
    </location>
</feature>
<feature type="transmembrane region" description="Helical" evidence="1">
    <location>
        <begin position="60"/>
        <end position="79"/>
    </location>
</feature>
<dbReference type="RefSeq" id="WP_260104508.1">
    <property type="nucleotide sequence ID" value="NZ_JALXSQ010000035.1"/>
</dbReference>
<evidence type="ECO:0000256" key="1">
    <source>
        <dbReference type="SAM" id="Phobius"/>
    </source>
</evidence>